<dbReference type="PROSITE" id="PS01275">
    <property type="entry name" value="EFP"/>
    <property type="match status" value="1"/>
</dbReference>
<keyword evidence="4 7" id="KW-0963">Cytoplasm</keyword>
<dbReference type="Gene3D" id="2.40.50.140">
    <property type="entry name" value="Nucleic acid-binding proteins"/>
    <property type="match status" value="2"/>
</dbReference>
<evidence type="ECO:0000313" key="12">
    <source>
        <dbReference type="EMBL" id="OGE80670.1"/>
    </source>
</evidence>
<sequence>MDFSDLKTPGVIVMYQGQPHEVVWSSFVRKQQRKPVIQTKMRNLMSGKILEYSFKAGESIEGADIFKQKAQYLYTDESGANFMNNETFETLTLPKNVAGDKIGYLKEGQEVTLMYFEENPINVELPAKVDLKVVDAPPGTKGNTSSGGNKPATLETGLVVQVPLFINIGDVIRVNTQTGDYTERVSK</sequence>
<feature type="domain" description="Elongation factor P C-terminal" evidence="10">
    <location>
        <begin position="129"/>
        <end position="184"/>
    </location>
</feature>
<evidence type="ECO:0000256" key="5">
    <source>
        <dbReference type="ARBA" id="ARBA00022768"/>
    </source>
</evidence>
<name>A0A1F5NTK0_9BACT</name>
<evidence type="ECO:0000256" key="4">
    <source>
        <dbReference type="ARBA" id="ARBA00022490"/>
    </source>
</evidence>
<dbReference type="Pfam" id="PF08207">
    <property type="entry name" value="EFP_N"/>
    <property type="match status" value="1"/>
</dbReference>
<feature type="domain" description="Translation elongation factor P/YeiP central" evidence="11">
    <location>
        <begin position="67"/>
        <end position="121"/>
    </location>
</feature>
<dbReference type="GO" id="GO:0043043">
    <property type="term" value="P:peptide biosynthetic process"/>
    <property type="evidence" value="ECO:0007669"/>
    <property type="project" value="InterPro"/>
</dbReference>
<dbReference type="InterPro" id="IPR013185">
    <property type="entry name" value="Transl_elong_KOW-like"/>
</dbReference>
<dbReference type="SUPFAM" id="SSF50104">
    <property type="entry name" value="Translation proteins SH3-like domain"/>
    <property type="match status" value="1"/>
</dbReference>
<dbReference type="PANTHER" id="PTHR30053:SF12">
    <property type="entry name" value="ELONGATION FACTOR P (EF-P) FAMILY PROTEIN"/>
    <property type="match status" value="1"/>
</dbReference>
<dbReference type="SMART" id="SM00841">
    <property type="entry name" value="Elong-fact-P_C"/>
    <property type="match status" value="1"/>
</dbReference>
<dbReference type="InterPro" id="IPR008991">
    <property type="entry name" value="Translation_prot_SH3-like_sf"/>
</dbReference>
<organism evidence="12 13">
    <name type="scientific">Candidatus Doudnabacteria bacterium RIFCSPHIGHO2_01_FULL_43_23</name>
    <dbReference type="NCBI Taxonomy" id="1817822"/>
    <lineage>
        <taxon>Bacteria</taxon>
        <taxon>Candidatus Doudnaibacteriota</taxon>
    </lineage>
</organism>
<dbReference type="Pfam" id="PF09285">
    <property type="entry name" value="Elong-fact-P_C"/>
    <property type="match status" value="1"/>
</dbReference>
<evidence type="ECO:0000256" key="2">
    <source>
        <dbReference type="ARBA" id="ARBA00004815"/>
    </source>
</evidence>
<dbReference type="CDD" id="cd05794">
    <property type="entry name" value="S1_EF-P_repeat_2"/>
    <property type="match status" value="1"/>
</dbReference>
<accession>A0A1F5NTK0</accession>
<evidence type="ECO:0000259" key="11">
    <source>
        <dbReference type="SMART" id="SM01185"/>
    </source>
</evidence>
<dbReference type="PANTHER" id="PTHR30053">
    <property type="entry name" value="ELONGATION FACTOR P"/>
    <property type="match status" value="1"/>
</dbReference>
<dbReference type="AlphaFoldDB" id="A0A1F5NTK0"/>
<dbReference type="GO" id="GO:0005829">
    <property type="term" value="C:cytosol"/>
    <property type="evidence" value="ECO:0007669"/>
    <property type="project" value="UniProtKB-ARBA"/>
</dbReference>
<evidence type="ECO:0000259" key="10">
    <source>
        <dbReference type="SMART" id="SM00841"/>
    </source>
</evidence>
<dbReference type="Gene3D" id="2.30.30.30">
    <property type="match status" value="1"/>
</dbReference>
<keyword evidence="6 7" id="KW-0648">Protein biosynthesis</keyword>
<evidence type="ECO:0000256" key="6">
    <source>
        <dbReference type="ARBA" id="ARBA00022917"/>
    </source>
</evidence>
<evidence type="ECO:0000256" key="9">
    <source>
        <dbReference type="RuleBase" id="RU004389"/>
    </source>
</evidence>
<dbReference type="InterPro" id="IPR011768">
    <property type="entry name" value="Transl_elongation_fac_P"/>
</dbReference>
<dbReference type="FunFam" id="2.40.50.140:FF:000004">
    <property type="entry name" value="Elongation factor P"/>
    <property type="match status" value="1"/>
</dbReference>
<proteinExistence type="inferred from homology"/>
<comment type="pathway">
    <text evidence="2 7">Protein biosynthesis; polypeptide chain elongation.</text>
</comment>
<evidence type="ECO:0000256" key="8">
    <source>
        <dbReference type="NCBIfam" id="TIGR00038"/>
    </source>
</evidence>
<dbReference type="InterPro" id="IPR013852">
    <property type="entry name" value="Transl_elong_P/YeiP_CS"/>
</dbReference>
<comment type="function">
    <text evidence="7">Involved in peptide bond synthesis. Stimulates efficient translation and peptide-bond synthesis on native or reconstituted 70S ribosomes in vitro. Probably functions indirectly by altering the affinity of the ribosome for aminoacyl-tRNA, thus increasing their reactivity as acceptors for peptidyl transferase.</text>
</comment>
<keyword evidence="5 7" id="KW-0251">Elongation factor</keyword>
<gene>
    <name evidence="7" type="primary">efp</name>
    <name evidence="12" type="ORF">A2826_00460</name>
</gene>
<dbReference type="InterPro" id="IPR001059">
    <property type="entry name" value="Transl_elong_P/YeiP_cen"/>
</dbReference>
<dbReference type="UniPathway" id="UPA00345"/>
<comment type="caution">
    <text evidence="12">The sequence shown here is derived from an EMBL/GenBank/DDBJ whole genome shotgun (WGS) entry which is preliminary data.</text>
</comment>
<dbReference type="HAMAP" id="MF_00141">
    <property type="entry name" value="EF_P"/>
    <property type="match status" value="1"/>
</dbReference>
<comment type="similarity">
    <text evidence="3 7 9">Belongs to the elongation factor P family.</text>
</comment>
<dbReference type="SUPFAM" id="SSF50249">
    <property type="entry name" value="Nucleic acid-binding proteins"/>
    <property type="match status" value="2"/>
</dbReference>
<dbReference type="GO" id="GO:0003746">
    <property type="term" value="F:translation elongation factor activity"/>
    <property type="evidence" value="ECO:0007669"/>
    <property type="project" value="UniProtKB-UniRule"/>
</dbReference>
<dbReference type="PIRSF" id="PIRSF005901">
    <property type="entry name" value="EF-P"/>
    <property type="match status" value="1"/>
</dbReference>
<reference evidence="12 13" key="1">
    <citation type="journal article" date="2016" name="Nat. Commun.">
        <title>Thousands of microbial genomes shed light on interconnected biogeochemical processes in an aquifer system.</title>
        <authorList>
            <person name="Anantharaman K."/>
            <person name="Brown C.T."/>
            <person name="Hug L.A."/>
            <person name="Sharon I."/>
            <person name="Castelle C.J."/>
            <person name="Probst A.J."/>
            <person name="Thomas B.C."/>
            <person name="Singh A."/>
            <person name="Wilkins M.J."/>
            <person name="Karaoz U."/>
            <person name="Brodie E.L."/>
            <person name="Williams K.H."/>
            <person name="Hubbard S.S."/>
            <person name="Banfield J.F."/>
        </authorList>
    </citation>
    <scope>NUCLEOTIDE SEQUENCE [LARGE SCALE GENOMIC DNA]</scope>
</reference>
<dbReference type="CDD" id="cd04470">
    <property type="entry name" value="S1_EF-P_repeat_1"/>
    <property type="match status" value="1"/>
</dbReference>
<evidence type="ECO:0000256" key="3">
    <source>
        <dbReference type="ARBA" id="ARBA00009479"/>
    </source>
</evidence>
<evidence type="ECO:0000256" key="1">
    <source>
        <dbReference type="ARBA" id="ARBA00004496"/>
    </source>
</evidence>
<dbReference type="STRING" id="1817822.A2826_00460"/>
<dbReference type="InterPro" id="IPR015365">
    <property type="entry name" value="Elong-fact-P_C"/>
</dbReference>
<evidence type="ECO:0000313" key="13">
    <source>
        <dbReference type="Proteomes" id="UP000177912"/>
    </source>
</evidence>
<dbReference type="Proteomes" id="UP000177912">
    <property type="component" value="Unassembled WGS sequence"/>
</dbReference>
<protein>
    <recommendedName>
        <fullName evidence="7 8">Elongation factor P</fullName>
        <shortName evidence="7">EF-P</shortName>
    </recommendedName>
</protein>
<dbReference type="EMBL" id="MFEI01000021">
    <property type="protein sequence ID" value="OGE80670.1"/>
    <property type="molecule type" value="Genomic_DNA"/>
</dbReference>
<evidence type="ECO:0000256" key="7">
    <source>
        <dbReference type="HAMAP-Rule" id="MF_00141"/>
    </source>
</evidence>
<dbReference type="Pfam" id="PF01132">
    <property type="entry name" value="EFP"/>
    <property type="match status" value="1"/>
</dbReference>
<dbReference type="NCBIfam" id="TIGR00038">
    <property type="entry name" value="efp"/>
    <property type="match status" value="1"/>
</dbReference>
<dbReference type="NCBIfam" id="NF001810">
    <property type="entry name" value="PRK00529.1"/>
    <property type="match status" value="1"/>
</dbReference>
<dbReference type="FunFam" id="2.40.50.140:FF:000009">
    <property type="entry name" value="Elongation factor P"/>
    <property type="match status" value="1"/>
</dbReference>
<dbReference type="SMART" id="SM01185">
    <property type="entry name" value="EFP"/>
    <property type="match status" value="1"/>
</dbReference>
<dbReference type="InterPro" id="IPR014722">
    <property type="entry name" value="Rib_uL2_dom2"/>
</dbReference>
<dbReference type="InterPro" id="IPR020599">
    <property type="entry name" value="Transl_elong_fac_P/YeiP"/>
</dbReference>
<dbReference type="InterPro" id="IPR012340">
    <property type="entry name" value="NA-bd_OB-fold"/>
</dbReference>
<comment type="subcellular location">
    <subcellularLocation>
        <location evidence="1 7">Cytoplasm</location>
    </subcellularLocation>
</comment>